<evidence type="ECO:0000256" key="4">
    <source>
        <dbReference type="ARBA" id="ARBA00022989"/>
    </source>
</evidence>
<comment type="caution">
    <text evidence="10">The sequence shown here is derived from an EMBL/GenBank/DDBJ whole genome shotgun (WGS) entry which is preliminary data.</text>
</comment>
<feature type="transmembrane region" description="Helical" evidence="7">
    <location>
        <begin position="323"/>
        <end position="352"/>
    </location>
</feature>
<keyword evidence="2" id="KW-1003">Cell membrane</keyword>
<comment type="subcellular location">
    <subcellularLocation>
        <location evidence="1">Cell membrane</location>
        <topology evidence="1">Multi-pass membrane protein</topology>
    </subcellularLocation>
</comment>
<gene>
    <name evidence="10" type="ORF">C1I99_04720</name>
</gene>
<dbReference type="OrthoDB" id="9780560at2"/>
<keyword evidence="5 7" id="KW-0472">Membrane</keyword>
<keyword evidence="4 7" id="KW-1133">Transmembrane helix</keyword>
<evidence type="ECO:0000259" key="8">
    <source>
        <dbReference type="Pfam" id="PF02687"/>
    </source>
</evidence>
<dbReference type="Pfam" id="PF12704">
    <property type="entry name" value="MacB_PCD"/>
    <property type="match status" value="1"/>
</dbReference>
<evidence type="ECO:0000256" key="3">
    <source>
        <dbReference type="ARBA" id="ARBA00022692"/>
    </source>
</evidence>
<dbReference type="GO" id="GO:0022857">
    <property type="term" value="F:transmembrane transporter activity"/>
    <property type="evidence" value="ECO:0007669"/>
    <property type="project" value="TreeGrafter"/>
</dbReference>
<organism evidence="10 11">
    <name type="scientific">Micromonospora deserti</name>
    <dbReference type="NCBI Taxonomy" id="2070366"/>
    <lineage>
        <taxon>Bacteria</taxon>
        <taxon>Bacillati</taxon>
        <taxon>Actinomycetota</taxon>
        <taxon>Actinomycetes</taxon>
        <taxon>Micromonosporales</taxon>
        <taxon>Micromonosporaceae</taxon>
        <taxon>Micromonospora</taxon>
    </lineage>
</organism>
<sequence length="400" mass="40782">MSMLLSPARLGPRDVVRVGSAGLRTRPLRAFLSALGIAIGIAAMTAVVGISSSSRAELDRQLAALGTNLLTVAPGNTLSGENAVLPTEAVAMISRIEPVTQVAATGKLSNIHVYRSDRIPAAQTGSMSVQAAHLDLPATVGATLADGAWLNAATAGYPTVVLGSAASHRLGISVAAPDVQVHLGGRWFTVIGILDPVLLAPELDSAALIGWPAAKSYLDFDGHPTAIYTRARDAAVDAVRAVLAATANPQAPNEVNVSRPSDVLAARDAANQAFTNLLLGLGAVALLVGGVGVANTMVISVLERRPEIGLRRSLGATRGQIRLQFLAESLLLSALGGIGGVTLGITVTALYATTQSWPAIVPPWATAGGITATLLIGAMAGLYPAIRASHLAPAEALAMT</sequence>
<evidence type="ECO:0000256" key="1">
    <source>
        <dbReference type="ARBA" id="ARBA00004651"/>
    </source>
</evidence>
<feature type="domain" description="ABC3 transporter permease C-terminal" evidence="8">
    <location>
        <begin position="281"/>
        <end position="392"/>
    </location>
</feature>
<evidence type="ECO:0000256" key="2">
    <source>
        <dbReference type="ARBA" id="ARBA00022475"/>
    </source>
</evidence>
<dbReference type="InterPro" id="IPR025857">
    <property type="entry name" value="MacB_PCD"/>
</dbReference>
<feature type="transmembrane region" description="Helical" evidence="7">
    <location>
        <begin position="277"/>
        <end position="302"/>
    </location>
</feature>
<name>A0A2W2CR22_9ACTN</name>
<dbReference type="InterPro" id="IPR050250">
    <property type="entry name" value="Macrolide_Exporter_MacB"/>
</dbReference>
<dbReference type="GO" id="GO:0005886">
    <property type="term" value="C:plasma membrane"/>
    <property type="evidence" value="ECO:0007669"/>
    <property type="project" value="UniProtKB-SubCell"/>
</dbReference>
<evidence type="ECO:0000313" key="11">
    <source>
        <dbReference type="Proteomes" id="UP000248749"/>
    </source>
</evidence>
<evidence type="ECO:0000259" key="9">
    <source>
        <dbReference type="Pfam" id="PF12704"/>
    </source>
</evidence>
<evidence type="ECO:0000256" key="5">
    <source>
        <dbReference type="ARBA" id="ARBA00023136"/>
    </source>
</evidence>
<dbReference type="PANTHER" id="PTHR30572">
    <property type="entry name" value="MEMBRANE COMPONENT OF TRANSPORTER-RELATED"/>
    <property type="match status" value="1"/>
</dbReference>
<dbReference type="InterPro" id="IPR003838">
    <property type="entry name" value="ABC3_permease_C"/>
</dbReference>
<dbReference type="EMBL" id="POUB01000016">
    <property type="protein sequence ID" value="PZG01992.1"/>
    <property type="molecule type" value="Genomic_DNA"/>
</dbReference>
<feature type="domain" description="MacB-like periplasmic core" evidence="9">
    <location>
        <begin position="31"/>
        <end position="243"/>
    </location>
</feature>
<dbReference type="AlphaFoldDB" id="A0A2W2CR22"/>
<reference evidence="10 11" key="1">
    <citation type="submission" date="2018-01" db="EMBL/GenBank/DDBJ databases">
        <title>Draft genome sequence of Salinispora sp. 13K206.</title>
        <authorList>
            <person name="Sahin N."/>
            <person name="Saygin H."/>
            <person name="Ay H."/>
        </authorList>
    </citation>
    <scope>NUCLEOTIDE SEQUENCE [LARGE SCALE GENOMIC DNA]</scope>
    <source>
        <strain evidence="10 11">13K206</strain>
    </source>
</reference>
<evidence type="ECO:0000313" key="10">
    <source>
        <dbReference type="EMBL" id="PZG01992.1"/>
    </source>
</evidence>
<keyword evidence="11" id="KW-1185">Reference proteome</keyword>
<accession>A0A2W2CR22</accession>
<evidence type="ECO:0000256" key="7">
    <source>
        <dbReference type="SAM" id="Phobius"/>
    </source>
</evidence>
<dbReference type="PANTHER" id="PTHR30572:SF4">
    <property type="entry name" value="ABC TRANSPORTER PERMEASE YTRF"/>
    <property type="match status" value="1"/>
</dbReference>
<comment type="similarity">
    <text evidence="6">Belongs to the ABC-4 integral membrane protein family.</text>
</comment>
<dbReference type="Pfam" id="PF02687">
    <property type="entry name" value="FtsX"/>
    <property type="match status" value="1"/>
</dbReference>
<proteinExistence type="inferred from homology"/>
<feature type="transmembrane region" description="Helical" evidence="7">
    <location>
        <begin position="30"/>
        <end position="50"/>
    </location>
</feature>
<keyword evidence="3 7" id="KW-0812">Transmembrane</keyword>
<evidence type="ECO:0000256" key="6">
    <source>
        <dbReference type="ARBA" id="ARBA00038076"/>
    </source>
</evidence>
<feature type="transmembrane region" description="Helical" evidence="7">
    <location>
        <begin position="364"/>
        <end position="383"/>
    </location>
</feature>
<dbReference type="Proteomes" id="UP000248749">
    <property type="component" value="Unassembled WGS sequence"/>
</dbReference>
<protein>
    <submittedName>
        <fullName evidence="10">ABC transporter permease</fullName>
    </submittedName>
</protein>